<dbReference type="Proteomes" id="UP001606134">
    <property type="component" value="Unassembled WGS sequence"/>
</dbReference>
<evidence type="ECO:0000256" key="1">
    <source>
        <dbReference type="SAM" id="SignalP"/>
    </source>
</evidence>
<evidence type="ECO:0000313" key="3">
    <source>
        <dbReference type="Proteomes" id="UP001606134"/>
    </source>
</evidence>
<name>A0ABW7HEF0_9BURK</name>
<gene>
    <name evidence="2" type="ORF">ACG04R_16520</name>
</gene>
<dbReference type="RefSeq" id="WP_394412904.1">
    <property type="nucleotide sequence ID" value="NZ_JBIGIC010000008.1"/>
</dbReference>
<organism evidence="2 3">
    <name type="scientific">Pelomonas candidula</name>
    <dbReference type="NCBI Taxonomy" id="3299025"/>
    <lineage>
        <taxon>Bacteria</taxon>
        <taxon>Pseudomonadati</taxon>
        <taxon>Pseudomonadota</taxon>
        <taxon>Betaproteobacteria</taxon>
        <taxon>Burkholderiales</taxon>
        <taxon>Sphaerotilaceae</taxon>
        <taxon>Roseateles</taxon>
    </lineage>
</organism>
<accession>A0ABW7HEF0</accession>
<keyword evidence="1" id="KW-0732">Signal</keyword>
<protein>
    <submittedName>
        <fullName evidence="2">Uncharacterized protein</fullName>
    </submittedName>
</protein>
<dbReference type="EMBL" id="JBIGIC010000008">
    <property type="protein sequence ID" value="MFG6488293.1"/>
    <property type="molecule type" value="Genomic_DNA"/>
</dbReference>
<feature type="signal peptide" evidence="1">
    <location>
        <begin position="1"/>
        <end position="20"/>
    </location>
</feature>
<sequence length="126" mass="13158">MLGRLAIISALAATASVVHASDVGEFTRPVCGEAARIVVAVPANKRQAVNEVLERLQAAGKGGCVQRGPIAGTWVLEGNRNAMLVGILPVGVDEQPYLQVFTPYQLLGPLKVDVVKADGVVSNNTN</sequence>
<evidence type="ECO:0000313" key="2">
    <source>
        <dbReference type="EMBL" id="MFG6488293.1"/>
    </source>
</evidence>
<comment type="caution">
    <text evidence="2">The sequence shown here is derived from an EMBL/GenBank/DDBJ whole genome shotgun (WGS) entry which is preliminary data.</text>
</comment>
<proteinExistence type="predicted"/>
<feature type="chain" id="PRO_5046048586" evidence="1">
    <location>
        <begin position="21"/>
        <end position="126"/>
    </location>
</feature>
<keyword evidence="3" id="KW-1185">Reference proteome</keyword>
<reference evidence="2 3" key="1">
    <citation type="submission" date="2024-08" db="EMBL/GenBank/DDBJ databases">
        <authorList>
            <person name="Lu H."/>
        </authorList>
    </citation>
    <scope>NUCLEOTIDE SEQUENCE [LARGE SCALE GENOMIC DNA]</scope>
    <source>
        <strain evidence="2 3">BYS78W</strain>
    </source>
</reference>